<accession>A0AB39BQN4</accession>
<dbReference type="RefSeq" id="WP_368503731.1">
    <property type="nucleotide sequence ID" value="NZ_CP162551.1"/>
</dbReference>
<dbReference type="SUPFAM" id="SSF52821">
    <property type="entry name" value="Rhodanese/Cell cycle control phosphatase"/>
    <property type="match status" value="1"/>
</dbReference>
<protein>
    <submittedName>
        <fullName evidence="2">Rhodanese-like domain-containing protein</fullName>
    </submittedName>
</protein>
<dbReference type="InterPro" id="IPR050229">
    <property type="entry name" value="GlpE_sulfurtransferase"/>
</dbReference>
<dbReference type="CDD" id="cd00158">
    <property type="entry name" value="RHOD"/>
    <property type="match status" value="1"/>
</dbReference>
<dbReference type="Pfam" id="PF00581">
    <property type="entry name" value="Rhodanese"/>
    <property type="match status" value="1"/>
</dbReference>
<evidence type="ECO:0000313" key="2">
    <source>
        <dbReference type="EMBL" id="XDI36265.1"/>
    </source>
</evidence>
<feature type="domain" description="Rhodanese" evidence="1">
    <location>
        <begin position="22"/>
        <end position="107"/>
    </location>
</feature>
<dbReference type="PANTHER" id="PTHR43031:SF17">
    <property type="entry name" value="SULFURTRANSFERASE YTWF-RELATED"/>
    <property type="match status" value="1"/>
</dbReference>
<dbReference type="Gene3D" id="3.40.250.10">
    <property type="entry name" value="Rhodanese-like domain"/>
    <property type="match status" value="1"/>
</dbReference>
<dbReference type="PROSITE" id="PS50206">
    <property type="entry name" value="RHODANESE_3"/>
    <property type="match status" value="1"/>
</dbReference>
<dbReference type="InterPro" id="IPR036873">
    <property type="entry name" value="Rhodanese-like_dom_sf"/>
</dbReference>
<dbReference type="SMART" id="SM00450">
    <property type="entry name" value="RHOD"/>
    <property type="match status" value="1"/>
</dbReference>
<dbReference type="AlphaFoldDB" id="A0AB39BQN4"/>
<name>A0AB39BQN4_9BACI</name>
<evidence type="ECO:0000259" key="1">
    <source>
        <dbReference type="PROSITE" id="PS50206"/>
    </source>
</evidence>
<dbReference type="PANTHER" id="PTHR43031">
    <property type="entry name" value="FAD-DEPENDENT OXIDOREDUCTASE"/>
    <property type="match status" value="1"/>
</dbReference>
<dbReference type="InterPro" id="IPR001763">
    <property type="entry name" value="Rhodanese-like_dom"/>
</dbReference>
<reference evidence="2" key="1">
    <citation type="submission" date="2024-07" db="EMBL/GenBank/DDBJ databases">
        <title>Identification and characteristics of an arsenic-resistant bacterial isolate, which belongs to a novel species.</title>
        <authorList>
            <person name="Juszczyk A."/>
            <person name="Kowalczyk A."/>
            <person name="Was K."/>
            <person name="Kosowicz W."/>
            <person name="Budzyn A."/>
            <person name="Latowski D."/>
        </authorList>
    </citation>
    <scope>NUCLEOTIDE SEQUENCE</scope>
    <source>
        <strain evidence="2">As8PL</strain>
    </source>
</reference>
<proteinExistence type="predicted"/>
<gene>
    <name evidence="2" type="ORF">AB3N04_16400</name>
</gene>
<sequence length="121" mass="14138">MSTELNGIKQVGTDELKAMLKHEESPIIIDVREHDEYEESHIKGVPLVPMHTIPQHLDNLDQSKSYVFVCRSGVRSQNVALYLKDHGFRDVRNYEDGMLSWDGEREIGLEWVVREIKELYR</sequence>
<organism evidence="2">
    <name type="scientific">Alkalihalophilus sp. As8PL</name>
    <dbReference type="NCBI Taxonomy" id="3237103"/>
    <lineage>
        <taxon>Bacteria</taxon>
        <taxon>Bacillati</taxon>
        <taxon>Bacillota</taxon>
        <taxon>Bacilli</taxon>
        <taxon>Bacillales</taxon>
        <taxon>Bacillaceae</taxon>
        <taxon>Alkalihalophilus</taxon>
    </lineage>
</organism>
<dbReference type="EMBL" id="CP162551">
    <property type="protein sequence ID" value="XDI36265.1"/>
    <property type="molecule type" value="Genomic_DNA"/>
</dbReference>